<feature type="transmembrane region" description="Helical" evidence="2">
    <location>
        <begin position="230"/>
        <end position="246"/>
    </location>
</feature>
<dbReference type="EMBL" id="LR778114">
    <property type="protein sequence ID" value="CAB1128065.1"/>
    <property type="molecule type" value="Genomic_DNA"/>
</dbReference>
<dbReference type="Proteomes" id="UP000503399">
    <property type="component" value="Chromosome"/>
</dbReference>
<evidence type="ECO:0000313" key="3">
    <source>
        <dbReference type="EMBL" id="CAB1128065.1"/>
    </source>
</evidence>
<keyword evidence="2" id="KW-0812">Transmembrane</keyword>
<accession>A0A6F8ZE83</accession>
<evidence type="ECO:0000313" key="4">
    <source>
        <dbReference type="Proteomes" id="UP000503399"/>
    </source>
</evidence>
<feature type="transmembrane region" description="Helical" evidence="2">
    <location>
        <begin position="153"/>
        <end position="178"/>
    </location>
</feature>
<evidence type="ECO:0000256" key="2">
    <source>
        <dbReference type="SAM" id="Phobius"/>
    </source>
</evidence>
<keyword evidence="2" id="KW-1133">Transmembrane helix</keyword>
<organism evidence="3 4">
    <name type="scientific">Candidatus Hydrogenisulfobacillus filiaventi</name>
    <dbReference type="NCBI Taxonomy" id="2707344"/>
    <lineage>
        <taxon>Bacteria</taxon>
        <taxon>Bacillati</taxon>
        <taxon>Bacillota</taxon>
        <taxon>Clostridia</taxon>
        <taxon>Eubacteriales</taxon>
        <taxon>Clostridiales Family XVII. Incertae Sedis</taxon>
        <taxon>Candidatus Hydrogenisulfobacillus</taxon>
    </lineage>
</organism>
<dbReference type="AlphaFoldDB" id="A0A6F8ZE83"/>
<keyword evidence="2" id="KW-0472">Membrane</keyword>
<reference evidence="3 4" key="1">
    <citation type="submission" date="2020-02" db="EMBL/GenBank/DDBJ databases">
        <authorList>
            <person name="Hogendoorn C."/>
        </authorList>
    </citation>
    <scope>NUCLEOTIDE SEQUENCE [LARGE SCALE GENOMIC DNA]</scope>
    <source>
        <strain evidence="3">R501</strain>
    </source>
</reference>
<feature type="transmembrane region" description="Helical" evidence="2">
    <location>
        <begin position="96"/>
        <end position="116"/>
    </location>
</feature>
<protein>
    <submittedName>
        <fullName evidence="3">Uncharacterized protein</fullName>
    </submittedName>
</protein>
<dbReference type="KEGG" id="hfv:R50_0559"/>
<sequence>MFPSPLRPARRVLRWGLGLWWLSAAGLQLQPGMFQMDMIGTSMQPAPLAEPAWVTALLNRVGAVVNPHLWWANVVTALVEAVVGGLILLDLPGGPAVSAVWSAVVWVLGEAFGQVLTGAASFVTGAPGPALVALLLSLLLWRDTLQAARWMAAALFAYGAVQQVVPVFWTSLGAAGLYQGNAMMEPAWFAAGLSPVITLAARYPAAVNAASAAIMGALAWGLTADRPARAVYALAWIWLAWVWAAGQGFNMLLAGMAPNLGTAPLVALLLLPDRWLTQTTPRPAKGRPRLSPVPPASAPTPAPPDPGAGGEP</sequence>
<feature type="transmembrane region" description="Helical" evidence="2">
    <location>
        <begin position="69"/>
        <end position="89"/>
    </location>
</feature>
<name>A0A6F8ZE83_9FIRM</name>
<feature type="transmembrane region" description="Helical" evidence="2">
    <location>
        <begin position="122"/>
        <end position="141"/>
    </location>
</feature>
<feature type="region of interest" description="Disordered" evidence="1">
    <location>
        <begin position="279"/>
        <end position="312"/>
    </location>
</feature>
<gene>
    <name evidence="3" type="ORF">R50_0559</name>
</gene>
<keyword evidence="4" id="KW-1185">Reference proteome</keyword>
<proteinExistence type="predicted"/>
<feature type="transmembrane region" description="Helical" evidence="2">
    <location>
        <begin position="203"/>
        <end position="223"/>
    </location>
</feature>
<feature type="transmembrane region" description="Helical" evidence="2">
    <location>
        <begin position="252"/>
        <end position="271"/>
    </location>
</feature>
<evidence type="ECO:0000256" key="1">
    <source>
        <dbReference type="SAM" id="MobiDB-lite"/>
    </source>
</evidence>
<feature type="compositionally biased region" description="Pro residues" evidence="1">
    <location>
        <begin position="291"/>
        <end position="306"/>
    </location>
</feature>